<accession>A0A0B5BE29</accession>
<dbReference type="OrthoDB" id="5393533at2"/>
<dbReference type="KEGG" id="gpi:GPICK_04915"/>
<dbReference type="HOGENOM" id="CLU_449607_0_0_7"/>
<name>A0A0B5BE29_9BACT</name>
<proteinExistence type="predicted"/>
<feature type="chain" id="PRO_5002112588" evidence="1">
    <location>
        <begin position="26"/>
        <end position="564"/>
    </location>
</feature>
<gene>
    <name evidence="2" type="ORF">GPICK_04915</name>
</gene>
<evidence type="ECO:0000313" key="2">
    <source>
        <dbReference type="EMBL" id="AJE02795.1"/>
    </source>
</evidence>
<keyword evidence="1" id="KW-0732">Signal</keyword>
<sequence>MKRNIIRVIGAAAALLVAGVQGALALTAGSYSVTVSKLNGNGTLSDLQTVSATADTSGKLSFTLSTLPTNADVNFLVFTIKDANGVIVRKGLVPAPPAGNANKIGINDLATVQADAFLKGAELAGSDDPVLAAYLLVLLRSPQVTPSDIVALGNLGKAAILGGSGFEGYVATNGATPAKLAALKKCLVYNPDGTKKTLKHFAEGFFNAVESTTAGAAQDEMQKAGGLMADVFMDAAACADIELGVITNAHEAAGDAAQASGYMGGISSTVMKSLDSSMSAFHRKVGMVKMVAEYTDALKVLGATGTQVDQFVAAATALAQASAAIDTQYKDFYSDPDAYLSSHPGSNLTTIKQAIDTLYQNAWTTFQSAIAASGADIAALKAAITTTLSGIVLPTDFGTFRDTTGTQKNWPVQQVVMVKWLVGLIANGGIVTYTRTTPPIPTMMQNWLGTCSNTQYWDMMHCQQNGGTWTSQRRDYSHMTPSAAFNSYLGLQEDVSIAEMTKFSIWDNNAQPTSTQRQTAELSFIAALMTIQGNFVATKNAAGMAVTDAEKEAMVKLMLQPHAD</sequence>
<dbReference type="RefSeq" id="WP_039740985.1">
    <property type="nucleotide sequence ID" value="NZ_CP009788.1"/>
</dbReference>
<feature type="signal peptide" evidence="1">
    <location>
        <begin position="1"/>
        <end position="25"/>
    </location>
</feature>
<dbReference type="EMBL" id="CP009788">
    <property type="protein sequence ID" value="AJE02795.1"/>
    <property type="molecule type" value="Genomic_DNA"/>
</dbReference>
<protein>
    <submittedName>
        <fullName evidence="2">Uncharacterized protein</fullName>
    </submittedName>
</protein>
<dbReference type="AlphaFoldDB" id="A0A0B5BE29"/>
<evidence type="ECO:0000256" key="1">
    <source>
        <dbReference type="SAM" id="SignalP"/>
    </source>
</evidence>
<reference evidence="2 3" key="1">
    <citation type="journal article" date="2015" name="Genome Announc.">
        <title>Complete Genome of Geobacter pickeringii G13T, a Metal-Reducing Isolate from Sedimentary Kaolin Deposits.</title>
        <authorList>
            <person name="Badalamenti J.P."/>
            <person name="Bond D.R."/>
        </authorList>
    </citation>
    <scope>NUCLEOTIDE SEQUENCE [LARGE SCALE GENOMIC DNA]</scope>
    <source>
        <strain evidence="2 3">G13</strain>
    </source>
</reference>
<organism evidence="2 3">
    <name type="scientific">Geobacter pickeringii</name>
    <dbReference type="NCBI Taxonomy" id="345632"/>
    <lineage>
        <taxon>Bacteria</taxon>
        <taxon>Pseudomonadati</taxon>
        <taxon>Thermodesulfobacteriota</taxon>
        <taxon>Desulfuromonadia</taxon>
        <taxon>Geobacterales</taxon>
        <taxon>Geobacteraceae</taxon>
        <taxon>Geobacter</taxon>
    </lineage>
</organism>
<dbReference type="Proteomes" id="UP000057609">
    <property type="component" value="Chromosome"/>
</dbReference>
<keyword evidence="3" id="KW-1185">Reference proteome</keyword>
<evidence type="ECO:0000313" key="3">
    <source>
        <dbReference type="Proteomes" id="UP000057609"/>
    </source>
</evidence>